<reference evidence="1" key="2">
    <citation type="submission" date="2012-06" db="EMBL/GenBank/DDBJ databases">
        <authorList>
            <person name="Yu Y."/>
            <person name="Currie J."/>
            <person name="Lomeli R."/>
            <person name="Angelova A."/>
            <person name="Collura K."/>
            <person name="Wissotski M."/>
            <person name="Campos D."/>
            <person name="Kudrna D."/>
            <person name="Golser W."/>
            <person name="Ashely E."/>
            <person name="Descour A."/>
            <person name="Fernandes J."/>
            <person name="Soderlund C."/>
            <person name="Walbot V."/>
        </authorList>
    </citation>
    <scope>NUCLEOTIDE SEQUENCE</scope>
    <source>
        <strain evidence="1">B73</strain>
    </source>
</reference>
<dbReference type="AlphaFoldDB" id="B7ZXF7"/>
<reference evidence="1" key="1">
    <citation type="journal article" date="2009" name="PLoS Genet.">
        <title>Sequencing, mapping, and analysis of 27,455 maize full-length cDNAs.</title>
        <authorList>
            <person name="Soderlund C."/>
            <person name="Descour A."/>
            <person name="Kudrna D."/>
            <person name="Bomhoff M."/>
            <person name="Boyd L."/>
            <person name="Currie J."/>
            <person name="Angelova A."/>
            <person name="Collura K."/>
            <person name="Wissotski M."/>
            <person name="Ashley E."/>
            <person name="Morrow D."/>
            <person name="Fernandes J."/>
            <person name="Walbot V."/>
            <person name="Yu Y."/>
        </authorList>
    </citation>
    <scope>NUCLEOTIDE SEQUENCE</scope>
    <source>
        <strain evidence="1">B73</strain>
    </source>
</reference>
<proteinExistence type="evidence at transcript level"/>
<protein>
    <submittedName>
        <fullName evidence="1">Uncharacterized protein</fullName>
    </submittedName>
</protein>
<dbReference type="EMBL" id="BT053999">
    <property type="protein sequence ID" value="ACL52606.1"/>
    <property type="molecule type" value="mRNA"/>
</dbReference>
<sequence length="92" mass="10480">MFSWAGRRGFIGIFQQLGERERERENSSAMEYGREGGNPLFLEQLQTSANQLVCPFPRSSSWKTNLDPRAYIPGPAGHLITELTARFILFCK</sequence>
<organism evidence="1">
    <name type="scientific">Zea mays</name>
    <name type="common">Maize</name>
    <dbReference type="NCBI Taxonomy" id="4577"/>
    <lineage>
        <taxon>Eukaryota</taxon>
        <taxon>Viridiplantae</taxon>
        <taxon>Streptophyta</taxon>
        <taxon>Embryophyta</taxon>
        <taxon>Tracheophyta</taxon>
        <taxon>Spermatophyta</taxon>
        <taxon>Magnoliopsida</taxon>
        <taxon>Liliopsida</taxon>
        <taxon>Poales</taxon>
        <taxon>Poaceae</taxon>
        <taxon>PACMAD clade</taxon>
        <taxon>Panicoideae</taxon>
        <taxon>Andropogonodae</taxon>
        <taxon>Andropogoneae</taxon>
        <taxon>Tripsacinae</taxon>
        <taxon>Zea</taxon>
    </lineage>
</organism>
<accession>B7ZXF7</accession>
<evidence type="ECO:0000313" key="1">
    <source>
        <dbReference type="EMBL" id="ACL52606.1"/>
    </source>
</evidence>
<name>B7ZXF7_MAIZE</name>